<dbReference type="PANTHER" id="PTHR43383">
    <property type="entry name" value="NODULIN 6"/>
    <property type="match status" value="1"/>
</dbReference>
<gene>
    <name evidence="1" type="ORF">RFULGI_LOCUS14777</name>
</gene>
<dbReference type="InterPro" id="IPR032466">
    <property type="entry name" value="Metal_Hydrolase"/>
</dbReference>
<proteinExistence type="predicted"/>
<evidence type="ECO:0000313" key="1">
    <source>
        <dbReference type="EMBL" id="CAG8767074.1"/>
    </source>
</evidence>
<evidence type="ECO:0000313" key="2">
    <source>
        <dbReference type="Proteomes" id="UP000789396"/>
    </source>
</evidence>
<protein>
    <submittedName>
        <fullName evidence="1">15008_t:CDS:1</fullName>
    </submittedName>
</protein>
<name>A0A9N9J6R4_9GLOM</name>
<reference evidence="1" key="1">
    <citation type="submission" date="2021-06" db="EMBL/GenBank/DDBJ databases">
        <authorList>
            <person name="Kallberg Y."/>
            <person name="Tangrot J."/>
            <person name="Rosling A."/>
        </authorList>
    </citation>
    <scope>NUCLEOTIDE SEQUENCE</scope>
    <source>
        <strain evidence="1">IN212</strain>
    </source>
</reference>
<feature type="non-terminal residue" evidence="1">
    <location>
        <position position="299"/>
    </location>
</feature>
<organism evidence="1 2">
    <name type="scientific">Racocetra fulgida</name>
    <dbReference type="NCBI Taxonomy" id="60492"/>
    <lineage>
        <taxon>Eukaryota</taxon>
        <taxon>Fungi</taxon>
        <taxon>Fungi incertae sedis</taxon>
        <taxon>Mucoromycota</taxon>
        <taxon>Glomeromycotina</taxon>
        <taxon>Glomeromycetes</taxon>
        <taxon>Diversisporales</taxon>
        <taxon>Gigasporaceae</taxon>
        <taxon>Racocetra</taxon>
    </lineage>
</organism>
<keyword evidence="2" id="KW-1185">Reference proteome</keyword>
<accession>A0A9N9J6R4</accession>
<dbReference type="OrthoDB" id="77835at2759"/>
<dbReference type="AlphaFoldDB" id="A0A9N9J6R4"/>
<comment type="caution">
    <text evidence="1">The sequence shown here is derived from an EMBL/GenBank/DDBJ whole genome shotgun (WGS) entry which is preliminary data.</text>
</comment>
<dbReference type="EMBL" id="CAJVPZ010044175">
    <property type="protein sequence ID" value="CAG8767074.1"/>
    <property type="molecule type" value="Genomic_DNA"/>
</dbReference>
<sequence length="299" mass="33222">MNNVVYDREALLRIVSTFPLIDNHCHNLLTSDASLICPLEVCFSEAHGDALKNMPQTSTLKRGVRQLAELYNCPPTLDNIKQVKALMSYIDIYKTCFKPTGIQALLLDDGLDALGDLMGVQSHVELVDVARRIVRIESIAEKTLYDLAMSATCKDQKVLNFEAFEESLKKQFETYAKSESVAAFKSIAAYRSGLNINCDSNPEAITVALKNIITDFKSLSDKKGSVKLVNKVLTDHILKPLIEKHPNAKFVLLHAAYPYTRQAGYLSSIYSNVYVDTDGHCHPESFYVAAIQGRAALSK</sequence>
<dbReference type="Gene3D" id="3.20.20.140">
    <property type="entry name" value="Metal-dependent hydrolases"/>
    <property type="match status" value="2"/>
</dbReference>
<dbReference type="PANTHER" id="PTHR43383:SF2">
    <property type="entry name" value="AMIDOHYDROLASE 2 FAMILY PROTEIN"/>
    <property type="match status" value="1"/>
</dbReference>
<dbReference type="Proteomes" id="UP000789396">
    <property type="component" value="Unassembled WGS sequence"/>
</dbReference>
<dbReference type="SUPFAM" id="SSF51556">
    <property type="entry name" value="Metallo-dependent hydrolases"/>
    <property type="match status" value="1"/>
</dbReference>